<evidence type="ECO:0000256" key="3">
    <source>
        <dbReference type="PROSITE-ProRule" id="PRU00023"/>
    </source>
</evidence>
<dbReference type="SUPFAM" id="SSF48403">
    <property type="entry name" value="Ankyrin repeat"/>
    <property type="match status" value="1"/>
</dbReference>
<dbReference type="InterPro" id="IPR036770">
    <property type="entry name" value="Ankyrin_rpt-contain_sf"/>
</dbReference>
<dbReference type="PANTHER" id="PTHR24198">
    <property type="entry name" value="ANKYRIN REPEAT AND PROTEIN KINASE DOMAIN-CONTAINING PROTEIN"/>
    <property type="match status" value="1"/>
</dbReference>
<gene>
    <name evidence="5" type="ORF">Sspor_70030</name>
</gene>
<evidence type="ECO:0000256" key="2">
    <source>
        <dbReference type="ARBA" id="ARBA00023043"/>
    </source>
</evidence>
<evidence type="ECO:0000313" key="6">
    <source>
        <dbReference type="Proteomes" id="UP000608522"/>
    </source>
</evidence>
<dbReference type="PROSITE" id="PS50297">
    <property type="entry name" value="ANK_REP_REGION"/>
    <property type="match status" value="2"/>
</dbReference>
<feature type="repeat" description="ANK" evidence="3">
    <location>
        <begin position="55"/>
        <end position="87"/>
    </location>
</feature>
<dbReference type="Proteomes" id="UP000608522">
    <property type="component" value="Unassembled WGS sequence"/>
</dbReference>
<sequence>MTAAETSGPDWSDEGRSEQYHPLVNGLGRAAERGDTALVRRLLGGGAEVDAWVPGGRRALDLASCAGHAEVVRLLVEAGADPRLDAGPYGEATPLALAAMNGHTDVARALLDAGAPPGGPAGRMRYVPLVLAATSAERGNPRLVDLLLDRGADIEEEMRGRTALDWAARFGFPDTAERLLARGAALTERTLREERDGRARREGRRFTGRATPGTRRPDHEALRALLLAARDSRGTV</sequence>
<dbReference type="RefSeq" id="WP_237404153.1">
    <property type="nucleotide sequence ID" value="NZ_BAAATO010000044.1"/>
</dbReference>
<protein>
    <recommendedName>
        <fullName evidence="7">Ankyrin repeat protein</fullName>
    </recommendedName>
</protein>
<evidence type="ECO:0008006" key="7">
    <source>
        <dbReference type="Google" id="ProtNLM"/>
    </source>
</evidence>
<dbReference type="InterPro" id="IPR002110">
    <property type="entry name" value="Ankyrin_rpt"/>
</dbReference>
<dbReference type="Pfam" id="PF12796">
    <property type="entry name" value="Ank_2"/>
    <property type="match status" value="2"/>
</dbReference>
<dbReference type="PANTHER" id="PTHR24198:SF165">
    <property type="entry name" value="ANKYRIN REPEAT-CONTAINING PROTEIN-RELATED"/>
    <property type="match status" value="1"/>
</dbReference>
<dbReference type="Gene3D" id="1.25.40.20">
    <property type="entry name" value="Ankyrin repeat-containing domain"/>
    <property type="match status" value="1"/>
</dbReference>
<evidence type="ECO:0000256" key="1">
    <source>
        <dbReference type="ARBA" id="ARBA00022737"/>
    </source>
</evidence>
<dbReference type="PROSITE" id="PS50088">
    <property type="entry name" value="ANK_REPEAT"/>
    <property type="match status" value="3"/>
</dbReference>
<comment type="caution">
    <text evidence="5">The sequence shown here is derived from an EMBL/GenBank/DDBJ whole genome shotgun (WGS) entry which is preliminary data.</text>
</comment>
<dbReference type="SMART" id="SM00248">
    <property type="entry name" value="ANK"/>
    <property type="match status" value="5"/>
</dbReference>
<reference evidence="6" key="1">
    <citation type="submission" date="2023-07" db="EMBL/GenBank/DDBJ databases">
        <title>Whole genome shotgun sequence of Streptomyces spororaveus NBRC 15456.</title>
        <authorList>
            <person name="Komaki H."/>
            <person name="Tamura T."/>
        </authorList>
    </citation>
    <scope>NUCLEOTIDE SEQUENCE [LARGE SCALE GENOMIC DNA]</scope>
    <source>
        <strain evidence="6">NBRC 15456</strain>
    </source>
</reference>
<feature type="region of interest" description="Disordered" evidence="4">
    <location>
        <begin position="192"/>
        <end position="218"/>
    </location>
</feature>
<evidence type="ECO:0000256" key="4">
    <source>
        <dbReference type="SAM" id="MobiDB-lite"/>
    </source>
</evidence>
<proteinExistence type="predicted"/>
<evidence type="ECO:0000313" key="5">
    <source>
        <dbReference type="EMBL" id="GHI81442.1"/>
    </source>
</evidence>
<feature type="repeat" description="ANK" evidence="3">
    <location>
        <begin position="159"/>
        <end position="191"/>
    </location>
</feature>
<keyword evidence="1" id="KW-0677">Repeat</keyword>
<dbReference type="PRINTS" id="PR01415">
    <property type="entry name" value="ANKYRIN"/>
</dbReference>
<dbReference type="EMBL" id="BNED01000005">
    <property type="protein sequence ID" value="GHI81442.1"/>
    <property type="molecule type" value="Genomic_DNA"/>
</dbReference>
<keyword evidence="2 3" id="KW-0040">ANK repeat</keyword>
<accession>A0ABQ3TM64</accession>
<keyword evidence="6" id="KW-1185">Reference proteome</keyword>
<name>A0ABQ3TM64_9ACTN</name>
<organism evidence="5 6">
    <name type="scientific">Streptomyces spororaveus</name>
    <dbReference type="NCBI Taxonomy" id="284039"/>
    <lineage>
        <taxon>Bacteria</taxon>
        <taxon>Bacillati</taxon>
        <taxon>Actinomycetota</taxon>
        <taxon>Actinomycetes</taxon>
        <taxon>Kitasatosporales</taxon>
        <taxon>Streptomycetaceae</taxon>
        <taxon>Streptomyces</taxon>
    </lineage>
</organism>
<feature type="repeat" description="ANK" evidence="3">
    <location>
        <begin position="90"/>
        <end position="115"/>
    </location>
</feature>